<dbReference type="AlphaFoldDB" id="A0AAW9KQ30"/>
<evidence type="ECO:0000256" key="6">
    <source>
        <dbReference type="ARBA" id="ARBA00023136"/>
    </source>
</evidence>
<evidence type="ECO:0000256" key="4">
    <source>
        <dbReference type="ARBA" id="ARBA00022692"/>
    </source>
</evidence>
<protein>
    <submittedName>
        <fullName evidence="8">Amino acid permease</fullName>
    </submittedName>
</protein>
<dbReference type="InterPro" id="IPR002293">
    <property type="entry name" value="AA/rel_permease1"/>
</dbReference>
<evidence type="ECO:0000313" key="9">
    <source>
        <dbReference type="Proteomes" id="UP001288944"/>
    </source>
</evidence>
<dbReference type="Proteomes" id="UP001288944">
    <property type="component" value="Unassembled WGS sequence"/>
</dbReference>
<feature type="transmembrane region" description="Helical" evidence="7">
    <location>
        <begin position="88"/>
        <end position="114"/>
    </location>
</feature>
<dbReference type="Pfam" id="PF13520">
    <property type="entry name" value="AA_permease_2"/>
    <property type="match status" value="1"/>
</dbReference>
<feature type="transmembrane region" description="Helical" evidence="7">
    <location>
        <begin position="12"/>
        <end position="31"/>
    </location>
</feature>
<proteinExistence type="predicted"/>
<dbReference type="PANTHER" id="PTHR42770">
    <property type="entry name" value="AMINO ACID TRANSPORTER-RELATED"/>
    <property type="match status" value="1"/>
</dbReference>
<keyword evidence="2" id="KW-0813">Transport</keyword>
<keyword evidence="3" id="KW-1003">Cell membrane</keyword>
<comment type="caution">
    <text evidence="8">The sequence shown here is derived from an EMBL/GenBank/DDBJ whole genome shotgun (WGS) entry which is preliminary data.</text>
</comment>
<keyword evidence="5 7" id="KW-1133">Transmembrane helix</keyword>
<dbReference type="EMBL" id="WNUR01001972">
    <property type="protein sequence ID" value="MDZ7544048.1"/>
    <property type="molecule type" value="Genomic_DNA"/>
</dbReference>
<evidence type="ECO:0000256" key="1">
    <source>
        <dbReference type="ARBA" id="ARBA00004651"/>
    </source>
</evidence>
<dbReference type="GO" id="GO:0022857">
    <property type="term" value="F:transmembrane transporter activity"/>
    <property type="evidence" value="ECO:0007669"/>
    <property type="project" value="InterPro"/>
</dbReference>
<keyword evidence="6 7" id="KW-0472">Membrane</keyword>
<gene>
    <name evidence="8" type="ORF">GNF83_23375</name>
</gene>
<accession>A0AAW9KQ30</accession>
<evidence type="ECO:0000256" key="5">
    <source>
        <dbReference type="ARBA" id="ARBA00022989"/>
    </source>
</evidence>
<dbReference type="Gene3D" id="1.20.1740.10">
    <property type="entry name" value="Amino acid/polyamine transporter I"/>
    <property type="match status" value="1"/>
</dbReference>
<dbReference type="PANTHER" id="PTHR42770:SF15">
    <property type="entry name" value="GLUTAMATE_GAMMA-AMINOBUTYRATE ANTIPORTER-RELATED"/>
    <property type="match status" value="1"/>
</dbReference>
<name>A0AAW9KQ30_CLOPF</name>
<evidence type="ECO:0000256" key="7">
    <source>
        <dbReference type="SAM" id="Phobius"/>
    </source>
</evidence>
<evidence type="ECO:0000256" key="3">
    <source>
        <dbReference type="ARBA" id="ARBA00022475"/>
    </source>
</evidence>
<evidence type="ECO:0000256" key="2">
    <source>
        <dbReference type="ARBA" id="ARBA00022448"/>
    </source>
</evidence>
<feature type="non-terminal residue" evidence="8">
    <location>
        <position position="1"/>
    </location>
</feature>
<dbReference type="InterPro" id="IPR050367">
    <property type="entry name" value="APC_superfamily"/>
</dbReference>
<keyword evidence="4 7" id="KW-0812">Transmembrane</keyword>
<dbReference type="GO" id="GO:0005886">
    <property type="term" value="C:plasma membrane"/>
    <property type="evidence" value="ECO:0007669"/>
    <property type="project" value="UniProtKB-SubCell"/>
</dbReference>
<feature type="transmembrane region" description="Helical" evidence="7">
    <location>
        <begin position="61"/>
        <end position="82"/>
    </location>
</feature>
<reference evidence="8" key="1">
    <citation type="submission" date="2019-11" db="EMBL/GenBank/DDBJ databases">
        <title>Characterization of Clostridium perfringens isolates from swine manure treated agricultural soils.</title>
        <authorList>
            <person name="Wushke S.T."/>
        </authorList>
    </citation>
    <scope>NUCLEOTIDE SEQUENCE</scope>
    <source>
        <strain evidence="8">X62</strain>
    </source>
</reference>
<comment type="subcellular location">
    <subcellularLocation>
        <location evidence="1">Cell membrane</location>
        <topology evidence="1">Multi-pass membrane protein</topology>
    </subcellularLocation>
</comment>
<feature type="non-terminal residue" evidence="8">
    <location>
        <position position="124"/>
    </location>
</feature>
<evidence type="ECO:0000313" key="8">
    <source>
        <dbReference type="EMBL" id="MDZ7544048.1"/>
    </source>
</evidence>
<sequence length="124" mass="13850">LGEYYCIGNSLMIVYALANTLAQISALAFSIDAPLKVLLSDADERYVPRTLLKTNDRGTPVNGYIMTAILVGILIMVPAFGIENMNTLFNWLLDLNSIVMPIRYLFVFLAFMALMKMSDKFVSD</sequence>
<organism evidence="8 9">
    <name type="scientific">Clostridium perfringens</name>
    <dbReference type="NCBI Taxonomy" id="1502"/>
    <lineage>
        <taxon>Bacteria</taxon>
        <taxon>Bacillati</taxon>
        <taxon>Bacillota</taxon>
        <taxon>Clostridia</taxon>
        <taxon>Eubacteriales</taxon>
        <taxon>Clostridiaceae</taxon>
        <taxon>Clostridium</taxon>
    </lineage>
</organism>